<dbReference type="InterPro" id="IPR045864">
    <property type="entry name" value="aa-tRNA-synth_II/BPL/LPL"/>
</dbReference>
<dbReference type="PIRSF" id="PIRSF001549">
    <property type="entry name" value="His-tRNA_synth"/>
    <property type="match status" value="1"/>
</dbReference>
<proteinExistence type="inferred from homology"/>
<evidence type="ECO:0000259" key="11">
    <source>
        <dbReference type="PROSITE" id="PS50862"/>
    </source>
</evidence>
<feature type="binding site" evidence="10">
    <location>
        <position position="256"/>
    </location>
    <ligand>
        <name>L-histidine</name>
        <dbReference type="ChEBI" id="CHEBI:57595"/>
    </ligand>
</feature>
<keyword evidence="2 9" id="KW-0963">Cytoplasm</keyword>
<evidence type="ECO:0000256" key="5">
    <source>
        <dbReference type="ARBA" id="ARBA00022840"/>
    </source>
</evidence>
<evidence type="ECO:0000256" key="2">
    <source>
        <dbReference type="ARBA" id="ARBA00022490"/>
    </source>
</evidence>
<evidence type="ECO:0000256" key="3">
    <source>
        <dbReference type="ARBA" id="ARBA00022598"/>
    </source>
</evidence>
<keyword evidence="3 9" id="KW-0436">Ligase</keyword>
<dbReference type="PROSITE" id="PS50862">
    <property type="entry name" value="AA_TRNA_LIGASE_II"/>
    <property type="match status" value="1"/>
</dbReference>
<comment type="subcellular location">
    <subcellularLocation>
        <location evidence="9">Cytoplasm</location>
    </subcellularLocation>
</comment>
<keyword evidence="7 9" id="KW-0030">Aminoacyl-tRNA synthetase</keyword>
<dbReference type="InterPro" id="IPR004154">
    <property type="entry name" value="Anticodon-bd"/>
</dbReference>
<feature type="binding site" evidence="10">
    <location>
        <position position="112"/>
    </location>
    <ligand>
        <name>L-histidine</name>
        <dbReference type="ChEBI" id="CHEBI:57595"/>
    </ligand>
</feature>
<dbReference type="AlphaFoldDB" id="A0A1F2WFQ3"/>
<feature type="binding site" evidence="10">
    <location>
        <begin position="81"/>
        <end position="83"/>
    </location>
    <ligand>
        <name>L-histidine</name>
        <dbReference type="ChEBI" id="CHEBI:57595"/>
    </ligand>
</feature>
<evidence type="ECO:0000256" key="7">
    <source>
        <dbReference type="ARBA" id="ARBA00023146"/>
    </source>
</evidence>
<dbReference type="SUPFAM" id="SSF55681">
    <property type="entry name" value="Class II aaRS and biotin synthetases"/>
    <property type="match status" value="1"/>
</dbReference>
<dbReference type="InterPro" id="IPR004516">
    <property type="entry name" value="HisRS/HisZ"/>
</dbReference>
<dbReference type="Gene3D" id="3.30.930.10">
    <property type="entry name" value="Bira Bifunctional Protein, Domain 2"/>
    <property type="match status" value="1"/>
</dbReference>
<dbReference type="GO" id="GO:0004821">
    <property type="term" value="F:histidine-tRNA ligase activity"/>
    <property type="evidence" value="ECO:0007669"/>
    <property type="project" value="UniProtKB-UniRule"/>
</dbReference>
<dbReference type="Gene3D" id="3.40.50.800">
    <property type="entry name" value="Anticodon-binding domain"/>
    <property type="match status" value="1"/>
</dbReference>
<comment type="subunit">
    <text evidence="9">Homodimer.</text>
</comment>
<feature type="binding site" evidence="10">
    <location>
        <position position="126"/>
    </location>
    <ligand>
        <name>L-histidine</name>
        <dbReference type="ChEBI" id="CHEBI:57595"/>
    </ligand>
</feature>
<dbReference type="InterPro" id="IPR041715">
    <property type="entry name" value="HisRS-like_core"/>
</dbReference>
<comment type="similarity">
    <text evidence="1 9">Belongs to the class-II aminoacyl-tRNA synthetase family.</text>
</comment>
<dbReference type="InterPro" id="IPR006195">
    <property type="entry name" value="aa-tRNA-synth_II"/>
</dbReference>
<dbReference type="CDD" id="cd00773">
    <property type="entry name" value="HisRS-like_core"/>
    <property type="match status" value="1"/>
</dbReference>
<sequence length="421" mass="47245">MVIRAPKGVADILPPESERWRHAQQTAIDLCRAYDYREIILPVIEYTELFNRGIGQETDIVQKEMFTFEDKGGRSLTLRPEATAGVVRAFIQNHMEKGGLPIKLYYRGPMFRRERPQAGRYRQFQQLGVELIGSALPLADAEVIILCARFFCALGITTELVINSVGDDKCRPGYIEAIRKYLEDNSAELCEDCRRRTRENPLRVLDCKVPGCKEALLGAPDIQAYLCDECRDHFRQVEETLEAAEVYPKRDSRLVRGIDYYTRTVFEFATPALGAQNSLSAGGRYDTLIEELGGKPTPATGFSIGMERVMLADPRLPEQRDFGIYVMAIGDEARKPAFMLAQSLRDKGFSADLDLMDRSPKAQMREADRMGFQLAAIIGKDEMAGGYVALRDMKSGAQENIQVAELEGEIRRRHSAGGLGI</sequence>
<organism evidence="12 13">
    <name type="scientific">Candidatus Solincola sediminis</name>
    <dbReference type="NCBI Taxonomy" id="1797199"/>
    <lineage>
        <taxon>Bacteria</taxon>
        <taxon>Bacillati</taxon>
        <taxon>Actinomycetota</taxon>
        <taxon>Candidatus Geothermincolia</taxon>
        <taxon>Candidatus Geothermincolales</taxon>
        <taxon>Candidatus Geothermincolaceae</taxon>
        <taxon>Candidatus Solincola</taxon>
    </lineage>
</organism>
<evidence type="ECO:0000313" key="12">
    <source>
        <dbReference type="EMBL" id="OFW55670.1"/>
    </source>
</evidence>
<dbReference type="InterPro" id="IPR036621">
    <property type="entry name" value="Anticodon-bd_dom_sf"/>
</dbReference>
<feature type="binding site" evidence="10">
    <location>
        <begin position="260"/>
        <end position="261"/>
    </location>
    <ligand>
        <name>L-histidine</name>
        <dbReference type="ChEBI" id="CHEBI:57595"/>
    </ligand>
</feature>
<accession>A0A1F2WFQ3</accession>
<evidence type="ECO:0000256" key="8">
    <source>
        <dbReference type="ARBA" id="ARBA00047639"/>
    </source>
</evidence>
<dbReference type="GO" id="GO:0006427">
    <property type="term" value="P:histidyl-tRNA aminoacylation"/>
    <property type="evidence" value="ECO:0007669"/>
    <property type="project" value="UniProtKB-UniRule"/>
</dbReference>
<dbReference type="InterPro" id="IPR015807">
    <property type="entry name" value="His-tRNA-ligase"/>
</dbReference>
<evidence type="ECO:0000256" key="9">
    <source>
        <dbReference type="HAMAP-Rule" id="MF_00127"/>
    </source>
</evidence>
<gene>
    <name evidence="9" type="primary">hisS</name>
    <name evidence="12" type="ORF">A2Y75_05665</name>
</gene>
<dbReference type="GO" id="GO:0005524">
    <property type="term" value="F:ATP binding"/>
    <property type="evidence" value="ECO:0007669"/>
    <property type="project" value="UniProtKB-UniRule"/>
</dbReference>
<evidence type="ECO:0000256" key="6">
    <source>
        <dbReference type="ARBA" id="ARBA00022917"/>
    </source>
</evidence>
<keyword evidence="5 9" id="KW-0067">ATP-binding</keyword>
<dbReference type="SUPFAM" id="SSF52954">
    <property type="entry name" value="Class II aaRS ABD-related"/>
    <property type="match status" value="1"/>
</dbReference>
<feature type="domain" description="Aminoacyl-transfer RNA synthetases class-II family profile" evidence="11">
    <location>
        <begin position="32"/>
        <end position="312"/>
    </location>
</feature>
<dbReference type="PANTHER" id="PTHR43707:SF1">
    <property type="entry name" value="HISTIDINE--TRNA LIGASE, MITOCHONDRIAL-RELATED"/>
    <property type="match status" value="1"/>
</dbReference>
<protein>
    <recommendedName>
        <fullName evidence="9">Histidine--tRNA ligase</fullName>
        <ecNumber evidence="9">6.1.1.21</ecNumber>
    </recommendedName>
    <alternativeName>
        <fullName evidence="9">Histidyl-tRNA synthetase</fullName>
        <shortName evidence="9">HisRS</shortName>
    </alternativeName>
</protein>
<dbReference type="EC" id="6.1.1.21" evidence="9"/>
<reference evidence="12 13" key="1">
    <citation type="journal article" date="2016" name="Nat. Commun.">
        <title>Thousands of microbial genomes shed light on interconnected biogeochemical processes in an aquifer system.</title>
        <authorList>
            <person name="Anantharaman K."/>
            <person name="Brown C.T."/>
            <person name="Hug L.A."/>
            <person name="Sharon I."/>
            <person name="Castelle C.J."/>
            <person name="Probst A.J."/>
            <person name="Thomas B.C."/>
            <person name="Singh A."/>
            <person name="Wilkins M.J."/>
            <person name="Karaoz U."/>
            <person name="Brodie E.L."/>
            <person name="Williams K.H."/>
            <person name="Hubbard S.S."/>
            <person name="Banfield J.F."/>
        </authorList>
    </citation>
    <scope>NUCLEOTIDE SEQUENCE [LARGE SCALE GENOMIC DNA]</scope>
</reference>
<dbReference type="CDD" id="cd00859">
    <property type="entry name" value="HisRS_anticodon"/>
    <property type="match status" value="1"/>
</dbReference>
<dbReference type="NCBIfam" id="TIGR00442">
    <property type="entry name" value="hisS"/>
    <property type="match status" value="1"/>
</dbReference>
<dbReference type="Pfam" id="PF03129">
    <property type="entry name" value="HGTP_anticodon"/>
    <property type="match status" value="1"/>
</dbReference>
<evidence type="ECO:0000256" key="1">
    <source>
        <dbReference type="ARBA" id="ARBA00008226"/>
    </source>
</evidence>
<dbReference type="Proteomes" id="UP000177876">
    <property type="component" value="Unassembled WGS sequence"/>
</dbReference>
<dbReference type="GO" id="GO:0005737">
    <property type="term" value="C:cytoplasm"/>
    <property type="evidence" value="ECO:0007669"/>
    <property type="project" value="UniProtKB-SubCell"/>
</dbReference>
<comment type="catalytic activity">
    <reaction evidence="8 9">
        <text>tRNA(His) + L-histidine + ATP = L-histidyl-tRNA(His) + AMP + diphosphate + H(+)</text>
        <dbReference type="Rhea" id="RHEA:17313"/>
        <dbReference type="Rhea" id="RHEA-COMP:9665"/>
        <dbReference type="Rhea" id="RHEA-COMP:9689"/>
        <dbReference type="ChEBI" id="CHEBI:15378"/>
        <dbReference type="ChEBI" id="CHEBI:30616"/>
        <dbReference type="ChEBI" id="CHEBI:33019"/>
        <dbReference type="ChEBI" id="CHEBI:57595"/>
        <dbReference type="ChEBI" id="CHEBI:78442"/>
        <dbReference type="ChEBI" id="CHEBI:78527"/>
        <dbReference type="ChEBI" id="CHEBI:456215"/>
        <dbReference type="EC" id="6.1.1.21"/>
    </reaction>
</comment>
<dbReference type="InterPro" id="IPR033656">
    <property type="entry name" value="HisRS_anticodon"/>
</dbReference>
<dbReference type="HAMAP" id="MF_00127">
    <property type="entry name" value="His_tRNA_synth"/>
    <property type="match status" value="1"/>
</dbReference>
<evidence type="ECO:0000256" key="10">
    <source>
        <dbReference type="PIRSR" id="PIRSR001549-1"/>
    </source>
</evidence>
<feature type="binding site" evidence="10">
    <location>
        <position position="130"/>
    </location>
    <ligand>
        <name>L-histidine</name>
        <dbReference type="ChEBI" id="CHEBI:57595"/>
    </ligand>
</feature>
<dbReference type="PANTHER" id="PTHR43707">
    <property type="entry name" value="HISTIDYL-TRNA SYNTHETASE"/>
    <property type="match status" value="1"/>
</dbReference>
<evidence type="ECO:0000313" key="13">
    <source>
        <dbReference type="Proteomes" id="UP000177876"/>
    </source>
</evidence>
<keyword evidence="6 9" id="KW-0648">Protein biosynthesis</keyword>
<comment type="caution">
    <text evidence="12">The sequence shown here is derived from an EMBL/GenBank/DDBJ whole genome shotgun (WGS) entry which is preliminary data.</text>
</comment>
<dbReference type="EMBL" id="MELK01000052">
    <property type="protein sequence ID" value="OFW55670.1"/>
    <property type="molecule type" value="Genomic_DNA"/>
</dbReference>
<keyword evidence="4 9" id="KW-0547">Nucleotide-binding</keyword>
<evidence type="ECO:0000256" key="4">
    <source>
        <dbReference type="ARBA" id="ARBA00022741"/>
    </source>
</evidence>
<dbReference type="Pfam" id="PF13393">
    <property type="entry name" value="tRNA-synt_His"/>
    <property type="match status" value="1"/>
</dbReference>
<dbReference type="STRING" id="1797197.A2Y75_05665"/>
<name>A0A1F2WFQ3_9ACTN</name>